<dbReference type="NCBIfam" id="TIGR02595">
    <property type="entry name" value="PEP_CTERM"/>
    <property type="match status" value="1"/>
</dbReference>
<reference evidence="3 4" key="2">
    <citation type="submission" date="2023-12" db="EMBL/GenBank/DDBJ databases">
        <authorList>
            <consortium name="Cladostephus spongiosus"/>
            <person name="Lorente B."/>
            <person name="Cabral C."/>
            <person name="Frias J."/>
            <person name="Faria J."/>
            <person name="Toubarro D."/>
        </authorList>
    </citation>
    <scope>NUCLEOTIDE SEQUENCE [LARGE SCALE GENOMIC DNA]</scope>
    <source>
        <strain evidence="3 4">ZMCS4</strain>
    </source>
</reference>
<evidence type="ECO:0000259" key="2">
    <source>
        <dbReference type="Pfam" id="PF07589"/>
    </source>
</evidence>
<dbReference type="EMBL" id="JAYDYW010000011">
    <property type="protein sequence ID" value="MEE1674958.1"/>
    <property type="molecule type" value="Genomic_DNA"/>
</dbReference>
<reference evidence="4" key="1">
    <citation type="submission" date="2023-07" db="EMBL/GenBank/DDBJ databases">
        <title>Draft genome sequence of Agarivorans aestuarii strain ZMCS4, a CAZymes producing bacteria isolated from the marine brown algae Clodostephus spongiosus.</title>
        <authorList>
            <person name="Lorente B."/>
            <person name="Cabral C."/>
            <person name="Frias J."/>
            <person name="Faria J."/>
            <person name="Toubarro D."/>
        </authorList>
    </citation>
    <scope>NUCLEOTIDE SEQUENCE [LARGE SCALE GENOMIC DNA]</scope>
    <source>
        <strain evidence="4">ZMCS4</strain>
    </source>
</reference>
<feature type="signal peptide" evidence="1">
    <location>
        <begin position="1"/>
        <end position="26"/>
    </location>
</feature>
<dbReference type="InterPro" id="IPR013424">
    <property type="entry name" value="Ice-binding_C"/>
</dbReference>
<gene>
    <name evidence="3" type="ORF">SNR37_000280</name>
</gene>
<feature type="chain" id="PRO_5045922607" evidence="1">
    <location>
        <begin position="27"/>
        <end position="209"/>
    </location>
</feature>
<proteinExistence type="predicted"/>
<comment type="caution">
    <text evidence="3">The sequence shown here is derived from an EMBL/GenBank/DDBJ whole genome shotgun (WGS) entry which is preliminary data.</text>
</comment>
<dbReference type="Pfam" id="PF07589">
    <property type="entry name" value="PEP-CTERM"/>
    <property type="match status" value="1"/>
</dbReference>
<dbReference type="RefSeq" id="WP_329775975.1">
    <property type="nucleotide sequence ID" value="NZ_JAYDYW010000011.1"/>
</dbReference>
<accession>A0ABU7G6D2</accession>
<organism evidence="3 4">
    <name type="scientific">Agarivorans aestuarii</name>
    <dbReference type="NCBI Taxonomy" id="1563703"/>
    <lineage>
        <taxon>Bacteria</taxon>
        <taxon>Pseudomonadati</taxon>
        <taxon>Pseudomonadota</taxon>
        <taxon>Gammaproteobacteria</taxon>
        <taxon>Alteromonadales</taxon>
        <taxon>Alteromonadaceae</taxon>
        <taxon>Agarivorans</taxon>
    </lineage>
</organism>
<keyword evidence="4" id="KW-1185">Reference proteome</keyword>
<keyword evidence="1" id="KW-0732">Signal</keyword>
<sequence>MLNRFLSFFAASILLLSSAFVSTASAGVIVEPTPTGGGCCGFGERGYWFETLEDMTFESIWLSNSSGVSQNYDLQILQFSAAPPEFGASTTDFTQLGLFENQSSKIDLNLNIAAGTILGFLAYDNDLNETPYSQDSTHTIGANDISFTRLIRQTLNNNDAVSSEASTSDIGAIGFEYSLGQAPATVPEPSSLAIFALALLGLGARRVKK</sequence>
<dbReference type="Proteomes" id="UP001310248">
    <property type="component" value="Unassembled WGS sequence"/>
</dbReference>
<protein>
    <submittedName>
        <fullName evidence="3">PEP-CTERM sorting domain-containing protein</fullName>
    </submittedName>
</protein>
<feature type="domain" description="Ice-binding protein C-terminal" evidence="2">
    <location>
        <begin position="185"/>
        <end position="206"/>
    </location>
</feature>
<name>A0ABU7G6D2_9ALTE</name>
<evidence type="ECO:0000313" key="3">
    <source>
        <dbReference type="EMBL" id="MEE1674958.1"/>
    </source>
</evidence>
<evidence type="ECO:0000256" key="1">
    <source>
        <dbReference type="SAM" id="SignalP"/>
    </source>
</evidence>
<evidence type="ECO:0000313" key="4">
    <source>
        <dbReference type="Proteomes" id="UP001310248"/>
    </source>
</evidence>